<comment type="caution">
    <text evidence="1">The sequence shown here is derived from an EMBL/GenBank/DDBJ whole genome shotgun (WGS) entry which is preliminary data.</text>
</comment>
<organism evidence="1 2">
    <name type="scientific">Cordyceps javanica</name>
    <dbReference type="NCBI Taxonomy" id="43265"/>
    <lineage>
        <taxon>Eukaryota</taxon>
        <taxon>Fungi</taxon>
        <taxon>Dikarya</taxon>
        <taxon>Ascomycota</taxon>
        <taxon>Pezizomycotina</taxon>
        <taxon>Sordariomycetes</taxon>
        <taxon>Hypocreomycetidae</taxon>
        <taxon>Hypocreales</taxon>
        <taxon>Cordycipitaceae</taxon>
        <taxon>Cordyceps</taxon>
    </lineage>
</organism>
<sequence>MVRNSHFTQLSALNSSLWKRYSIDSIATHKTSPNVCHPHVTLRTRLTNNREMCFSRFIGRLLGSLASISGSCPPTP</sequence>
<gene>
    <name evidence="1" type="ORF">IF1G_11030</name>
</gene>
<accession>A0A545ULD2</accession>
<reference evidence="1 2" key="1">
    <citation type="journal article" date="2019" name="Appl. Microbiol. Biotechnol.">
        <title>Genome sequence of Isaria javanica and comparative genome analysis insights into family S53 peptidase evolution in fungal entomopathogens.</title>
        <authorList>
            <person name="Lin R."/>
            <person name="Zhang X."/>
            <person name="Xin B."/>
            <person name="Zou M."/>
            <person name="Gao Y."/>
            <person name="Qin F."/>
            <person name="Hu Q."/>
            <person name="Xie B."/>
            <person name="Cheng X."/>
        </authorList>
    </citation>
    <scope>NUCLEOTIDE SEQUENCE [LARGE SCALE GENOMIC DNA]</scope>
    <source>
        <strain evidence="1 2">IJ1G</strain>
    </source>
</reference>
<name>A0A545ULD2_9HYPO</name>
<dbReference type="EMBL" id="SPUK01000029">
    <property type="protein sequence ID" value="TQV90271.1"/>
    <property type="molecule type" value="Genomic_DNA"/>
</dbReference>
<evidence type="ECO:0000313" key="2">
    <source>
        <dbReference type="Proteomes" id="UP000315783"/>
    </source>
</evidence>
<evidence type="ECO:0000313" key="1">
    <source>
        <dbReference type="EMBL" id="TQV90271.1"/>
    </source>
</evidence>
<dbReference type="AlphaFoldDB" id="A0A545ULD2"/>
<dbReference type="Proteomes" id="UP000315783">
    <property type="component" value="Unassembled WGS sequence"/>
</dbReference>
<keyword evidence="2" id="KW-1185">Reference proteome</keyword>
<proteinExistence type="predicted"/>
<protein>
    <submittedName>
        <fullName evidence="1">Uncharacterized protein</fullName>
    </submittedName>
</protein>